<feature type="region of interest" description="Disordered" evidence="1">
    <location>
        <begin position="1"/>
        <end position="56"/>
    </location>
</feature>
<gene>
    <name evidence="3" type="ORF">BD626DRAFT_502350</name>
</gene>
<dbReference type="AlphaFoldDB" id="A0A550C9B7"/>
<dbReference type="OrthoDB" id="2322499at2759"/>
<dbReference type="InterPro" id="IPR001810">
    <property type="entry name" value="F-box_dom"/>
</dbReference>
<keyword evidence="4" id="KW-1185">Reference proteome</keyword>
<dbReference type="Pfam" id="PF00646">
    <property type="entry name" value="F-box"/>
    <property type="match status" value="1"/>
</dbReference>
<dbReference type="EMBL" id="VDMD01000017">
    <property type="protein sequence ID" value="TRM61385.1"/>
    <property type="molecule type" value="Genomic_DNA"/>
</dbReference>
<name>A0A550C9B7_9AGAR</name>
<sequence length="260" mass="29473">MRTSDAESAMRTSAAESTMRTPDAESAMRTSDAESAMRTSDAESAMRTSDARTPDTGNALILSRLPSLPLDILYEILASLHPLDLLHLSRTTKTWRVIVLGRSATSAWTRSFSSQIKNRPSIPDDISIPRLTSLMFEPFCQYCHTHTSEVSWECRVRVCQQCVDLHYLWTDPIPDAEPDMYLKIHEICPESCTFASATLPFKLWRHATETLRQIWDEYLQLKDDDAAVTRWLDAKKAQKAEIVKHALECAAWVALQDNVQ</sequence>
<dbReference type="PROSITE" id="PS50181">
    <property type="entry name" value="FBOX"/>
    <property type="match status" value="1"/>
</dbReference>
<feature type="compositionally biased region" description="Polar residues" evidence="1">
    <location>
        <begin position="10"/>
        <end position="20"/>
    </location>
</feature>
<evidence type="ECO:0000313" key="3">
    <source>
        <dbReference type="EMBL" id="TRM61385.1"/>
    </source>
</evidence>
<dbReference type="STRING" id="97359.A0A550C9B7"/>
<dbReference type="InterPro" id="IPR036047">
    <property type="entry name" value="F-box-like_dom_sf"/>
</dbReference>
<organism evidence="3 4">
    <name type="scientific">Schizophyllum amplum</name>
    <dbReference type="NCBI Taxonomy" id="97359"/>
    <lineage>
        <taxon>Eukaryota</taxon>
        <taxon>Fungi</taxon>
        <taxon>Dikarya</taxon>
        <taxon>Basidiomycota</taxon>
        <taxon>Agaricomycotina</taxon>
        <taxon>Agaricomycetes</taxon>
        <taxon>Agaricomycetidae</taxon>
        <taxon>Agaricales</taxon>
        <taxon>Schizophyllaceae</taxon>
        <taxon>Schizophyllum</taxon>
    </lineage>
</organism>
<feature type="domain" description="F-box" evidence="2">
    <location>
        <begin position="62"/>
        <end position="111"/>
    </location>
</feature>
<protein>
    <recommendedName>
        <fullName evidence="2">F-box domain-containing protein</fullName>
    </recommendedName>
</protein>
<evidence type="ECO:0000313" key="4">
    <source>
        <dbReference type="Proteomes" id="UP000320762"/>
    </source>
</evidence>
<dbReference type="Proteomes" id="UP000320762">
    <property type="component" value="Unassembled WGS sequence"/>
</dbReference>
<dbReference type="CDD" id="cd09917">
    <property type="entry name" value="F-box_SF"/>
    <property type="match status" value="1"/>
</dbReference>
<dbReference type="SUPFAM" id="SSF81383">
    <property type="entry name" value="F-box domain"/>
    <property type="match status" value="1"/>
</dbReference>
<reference evidence="3 4" key="1">
    <citation type="journal article" date="2019" name="New Phytol.">
        <title>Comparative genomics reveals unique wood-decay strategies and fruiting body development in the Schizophyllaceae.</title>
        <authorList>
            <person name="Almasi E."/>
            <person name="Sahu N."/>
            <person name="Krizsan K."/>
            <person name="Balint B."/>
            <person name="Kovacs G.M."/>
            <person name="Kiss B."/>
            <person name="Cseklye J."/>
            <person name="Drula E."/>
            <person name="Henrissat B."/>
            <person name="Nagy I."/>
            <person name="Chovatia M."/>
            <person name="Adam C."/>
            <person name="LaButti K."/>
            <person name="Lipzen A."/>
            <person name="Riley R."/>
            <person name="Grigoriev I.V."/>
            <person name="Nagy L.G."/>
        </authorList>
    </citation>
    <scope>NUCLEOTIDE SEQUENCE [LARGE SCALE GENOMIC DNA]</scope>
    <source>
        <strain evidence="3 4">NL-1724</strain>
    </source>
</reference>
<comment type="caution">
    <text evidence="3">The sequence shown here is derived from an EMBL/GenBank/DDBJ whole genome shotgun (WGS) entry which is preliminary data.</text>
</comment>
<evidence type="ECO:0000256" key="1">
    <source>
        <dbReference type="SAM" id="MobiDB-lite"/>
    </source>
</evidence>
<accession>A0A550C9B7</accession>
<proteinExistence type="predicted"/>
<evidence type="ECO:0000259" key="2">
    <source>
        <dbReference type="PROSITE" id="PS50181"/>
    </source>
</evidence>